<sequence>MVLLSSEHPFLNRFNYIQIMFERSCVLIKYHKDLLGSYNCKSMLDSE</sequence>
<dbReference type="AlphaFoldDB" id="A0A0K2TWA6"/>
<organism evidence="1">
    <name type="scientific">Lepeophtheirus salmonis</name>
    <name type="common">Salmon louse</name>
    <name type="synonym">Caligus salmonis</name>
    <dbReference type="NCBI Taxonomy" id="72036"/>
    <lineage>
        <taxon>Eukaryota</taxon>
        <taxon>Metazoa</taxon>
        <taxon>Ecdysozoa</taxon>
        <taxon>Arthropoda</taxon>
        <taxon>Crustacea</taxon>
        <taxon>Multicrustacea</taxon>
        <taxon>Hexanauplia</taxon>
        <taxon>Copepoda</taxon>
        <taxon>Siphonostomatoida</taxon>
        <taxon>Caligidae</taxon>
        <taxon>Lepeophtheirus</taxon>
    </lineage>
</organism>
<reference evidence="1" key="1">
    <citation type="submission" date="2014-05" db="EMBL/GenBank/DDBJ databases">
        <authorList>
            <person name="Chronopoulou M."/>
        </authorList>
    </citation>
    <scope>NUCLEOTIDE SEQUENCE</scope>
    <source>
        <tissue evidence="1">Whole organism</tissue>
    </source>
</reference>
<dbReference type="EMBL" id="HACA01012586">
    <property type="protein sequence ID" value="CDW29947.1"/>
    <property type="molecule type" value="Transcribed_RNA"/>
</dbReference>
<evidence type="ECO:0000313" key="1">
    <source>
        <dbReference type="EMBL" id="CDW29947.1"/>
    </source>
</evidence>
<proteinExistence type="predicted"/>
<protein>
    <submittedName>
        <fullName evidence="1">Uncharacterized protein</fullName>
    </submittedName>
</protein>
<accession>A0A0K2TWA6</accession>
<name>A0A0K2TWA6_LEPSM</name>